<dbReference type="Proteomes" id="UP000095544">
    <property type="component" value="Unassembled WGS sequence"/>
</dbReference>
<keyword evidence="1" id="KW-1277">Toxin-antitoxin system</keyword>
<name>A0A174ACD3_9FIRM</name>
<evidence type="ECO:0000313" key="3">
    <source>
        <dbReference type="Proteomes" id="UP000095544"/>
    </source>
</evidence>
<gene>
    <name evidence="2" type="ORF">ERS852491_00689</name>
</gene>
<dbReference type="InterPro" id="IPR035093">
    <property type="entry name" value="RelE/ParE_toxin_dom_sf"/>
</dbReference>
<dbReference type="OrthoDB" id="362857at2"/>
<proteinExistence type="predicted"/>
<evidence type="ECO:0000313" key="2">
    <source>
        <dbReference type="EMBL" id="CUN86302.1"/>
    </source>
</evidence>
<dbReference type="InterPro" id="IPR007712">
    <property type="entry name" value="RelE/ParE_toxin"/>
</dbReference>
<dbReference type="RefSeq" id="WP_055151101.1">
    <property type="nucleotide sequence ID" value="NZ_CYZU01000004.1"/>
</dbReference>
<accession>A0A174ACD3</accession>
<protein>
    <submittedName>
        <fullName evidence="2">Plasmid stabilisation system protein</fullName>
    </submittedName>
</protein>
<sequence>MENKKYRLQYLPLFEQDLIETVHHITYVLKNPDAALRLADDVEAAILERLSNPLAFEPFRSAKERELLYYRIYIRNYVVYYVVIDDVMEVRRLIYRKRDIDRHL</sequence>
<dbReference type="AlphaFoldDB" id="A0A174ACD3"/>
<organism evidence="2 3">
    <name type="scientific">Faecalicatena contorta</name>
    <dbReference type="NCBI Taxonomy" id="39482"/>
    <lineage>
        <taxon>Bacteria</taxon>
        <taxon>Bacillati</taxon>
        <taxon>Bacillota</taxon>
        <taxon>Clostridia</taxon>
        <taxon>Lachnospirales</taxon>
        <taxon>Lachnospiraceae</taxon>
        <taxon>Faecalicatena</taxon>
    </lineage>
</organism>
<dbReference type="Pfam" id="PF05016">
    <property type="entry name" value="ParE_toxin"/>
    <property type="match status" value="1"/>
</dbReference>
<dbReference type="EMBL" id="CYZU01000004">
    <property type="protein sequence ID" value="CUN86302.1"/>
    <property type="molecule type" value="Genomic_DNA"/>
</dbReference>
<dbReference type="STRING" id="39482.ERS852491_00689"/>
<evidence type="ECO:0000256" key="1">
    <source>
        <dbReference type="ARBA" id="ARBA00022649"/>
    </source>
</evidence>
<dbReference type="Gene3D" id="3.30.2310.20">
    <property type="entry name" value="RelE-like"/>
    <property type="match status" value="1"/>
</dbReference>
<reference evidence="2 3" key="1">
    <citation type="submission" date="2015-09" db="EMBL/GenBank/DDBJ databases">
        <authorList>
            <consortium name="Pathogen Informatics"/>
        </authorList>
    </citation>
    <scope>NUCLEOTIDE SEQUENCE [LARGE SCALE GENOMIC DNA]</scope>
    <source>
        <strain evidence="2 3">2789STDY5834876</strain>
    </source>
</reference>